<evidence type="ECO:0000256" key="8">
    <source>
        <dbReference type="ARBA" id="ARBA00023098"/>
    </source>
</evidence>
<dbReference type="PANTHER" id="PTHR31650:SF1">
    <property type="entry name" value="WAX ESTER SYNTHASE_DIACYLGLYCEROL ACYLTRANSFERASE 4-RELATED"/>
    <property type="match status" value="1"/>
</dbReference>
<evidence type="ECO:0000256" key="6">
    <source>
        <dbReference type="ARBA" id="ARBA00022679"/>
    </source>
</evidence>
<comment type="pathway">
    <text evidence="2">Lipid metabolism.</text>
</comment>
<evidence type="ECO:0000313" key="15">
    <source>
        <dbReference type="Proteomes" id="UP000006023"/>
    </source>
</evidence>
<keyword evidence="7 11" id="KW-0319">Glycerol metabolism</keyword>
<dbReference type="InterPro" id="IPR009721">
    <property type="entry name" value="O-acyltransferase_WSD1_C"/>
</dbReference>
<dbReference type="Proteomes" id="UP000006023">
    <property type="component" value="Unassembled WGS sequence"/>
</dbReference>
<comment type="catalytic activity">
    <reaction evidence="10 11">
        <text>an acyl-CoA + a 1,2-diacyl-sn-glycerol = a triacyl-sn-glycerol + CoA</text>
        <dbReference type="Rhea" id="RHEA:10868"/>
        <dbReference type="ChEBI" id="CHEBI:17815"/>
        <dbReference type="ChEBI" id="CHEBI:57287"/>
        <dbReference type="ChEBI" id="CHEBI:58342"/>
        <dbReference type="ChEBI" id="CHEBI:64615"/>
        <dbReference type="EC" id="2.3.1.20"/>
    </reaction>
</comment>
<dbReference type="InterPro" id="IPR014292">
    <property type="entry name" value="Acyl_transf_WS/DGAT"/>
</dbReference>
<dbReference type="InterPro" id="IPR004255">
    <property type="entry name" value="O-acyltransferase_WSD1_N"/>
</dbReference>
<sequence>MGPVDTIWLNMDTPENLMVIDSLMVLDGPADWDRVSELFQKRLVEAYPSFRQRVKRPRAGIGSPHWNHDPNFLLSKHLIRHTLPDGEDSTLQRYIEEQMQIPLRQTRPLWQAHLIDGYHKGSVIYSRIHHCIADGIALNEVMLSLTEATPDGDLPAEPAAGETPVDAQPSLVAQVQDAADHGLEILTSAARTVASVPSKFGPTAAIRAIDQLTGALRQVARTGDVADKLLLAEGAPQGPLTGTPGRSKRAVWCQPFALADIKLLGRKTGTTVNDVLMCAMAGALGGYLEEHGADRGDLPTMVPVNVRTPGQAPPAELGNEFALVVVEYPTRLREPIERLMETHRRMDAIKNSPEAFIVFSGIRVIGLTVKELEKVLVGFFSSKATGVTTNVPGPREARYLGGSRIDGMLAWAPTAGDQTIAACIYTYNGQVWVGFKADADQVAEPEKLVSAFDAEVKELVRLAHAV</sequence>
<dbReference type="OrthoDB" id="9810950at2"/>
<evidence type="ECO:0000256" key="5">
    <source>
        <dbReference type="ARBA" id="ARBA00022516"/>
    </source>
</evidence>
<keyword evidence="5 11" id="KW-0444">Lipid biosynthesis</keyword>
<dbReference type="NCBIfam" id="TIGR02946">
    <property type="entry name" value="acyl_WS_DGAT"/>
    <property type="match status" value="1"/>
</dbReference>
<reference evidence="14 15" key="1">
    <citation type="submission" date="2011-11" db="EMBL/GenBank/DDBJ databases">
        <title>Whole genome shotgun sequence of Gordonia amarae NBRC 15530.</title>
        <authorList>
            <person name="Takarada H."/>
            <person name="Hosoyama A."/>
            <person name="Tsuchikane K."/>
            <person name="Katsumata H."/>
            <person name="Yamazaki S."/>
            <person name="Fujita N."/>
        </authorList>
    </citation>
    <scope>NUCLEOTIDE SEQUENCE [LARGE SCALE GENOMIC DNA]</scope>
    <source>
        <strain evidence="14 15">NBRC 15530</strain>
    </source>
</reference>
<dbReference type="Pfam" id="PF06974">
    <property type="entry name" value="WS_DGAT_C"/>
    <property type="match status" value="1"/>
</dbReference>
<comment type="similarity">
    <text evidence="3 11">Belongs to the long-chain O-acyltransferase family.</text>
</comment>
<dbReference type="InterPro" id="IPR045034">
    <property type="entry name" value="O-acyltransferase_WSD1-like"/>
</dbReference>
<evidence type="ECO:0000313" key="14">
    <source>
        <dbReference type="EMBL" id="GAB04614.1"/>
    </source>
</evidence>
<evidence type="ECO:0000256" key="9">
    <source>
        <dbReference type="ARBA" id="ARBA00023315"/>
    </source>
</evidence>
<dbReference type="PANTHER" id="PTHR31650">
    <property type="entry name" value="O-ACYLTRANSFERASE (WSD1-LIKE) FAMILY PROTEIN"/>
    <property type="match status" value="1"/>
</dbReference>
<comment type="caution">
    <text evidence="14">The sequence shown here is derived from an EMBL/GenBank/DDBJ whole genome shotgun (WGS) entry which is preliminary data.</text>
</comment>
<protein>
    <recommendedName>
        <fullName evidence="4 11">Diacylglycerol O-acyltransferase</fullName>
        <ecNumber evidence="4 11">2.3.1.20</ecNumber>
    </recommendedName>
</protein>
<dbReference type="eggNOG" id="COG1020">
    <property type="taxonomic scope" value="Bacteria"/>
</dbReference>
<dbReference type="UniPathway" id="UPA00282"/>
<evidence type="ECO:0000256" key="10">
    <source>
        <dbReference type="ARBA" id="ARBA00048109"/>
    </source>
</evidence>
<name>G7GLY9_9ACTN</name>
<evidence type="ECO:0000256" key="4">
    <source>
        <dbReference type="ARBA" id="ARBA00013244"/>
    </source>
</evidence>
<dbReference type="STRING" id="1075090.GOAMR_20_01620"/>
<evidence type="ECO:0000256" key="3">
    <source>
        <dbReference type="ARBA" id="ARBA00009587"/>
    </source>
</evidence>
<evidence type="ECO:0000256" key="2">
    <source>
        <dbReference type="ARBA" id="ARBA00005189"/>
    </source>
</evidence>
<dbReference type="GO" id="GO:0006071">
    <property type="term" value="P:glycerol metabolic process"/>
    <property type="evidence" value="ECO:0007669"/>
    <property type="project" value="UniProtKB-KW"/>
</dbReference>
<evidence type="ECO:0000256" key="1">
    <source>
        <dbReference type="ARBA" id="ARBA00004771"/>
    </source>
</evidence>
<dbReference type="Pfam" id="PF03007">
    <property type="entry name" value="WS_DGAT_cat"/>
    <property type="match status" value="1"/>
</dbReference>
<dbReference type="SUPFAM" id="SSF52777">
    <property type="entry name" value="CoA-dependent acyltransferases"/>
    <property type="match status" value="2"/>
</dbReference>
<evidence type="ECO:0000259" key="13">
    <source>
        <dbReference type="Pfam" id="PF06974"/>
    </source>
</evidence>
<evidence type="ECO:0000256" key="7">
    <source>
        <dbReference type="ARBA" id="ARBA00022798"/>
    </source>
</evidence>
<keyword evidence="9 11" id="KW-0012">Acyltransferase</keyword>
<keyword evidence="8 11" id="KW-0443">Lipid metabolism</keyword>
<gene>
    <name evidence="14" type="ORF">GOAMR_20_01620</name>
</gene>
<dbReference type="InterPro" id="IPR023213">
    <property type="entry name" value="CAT-like_dom_sf"/>
</dbReference>
<dbReference type="GO" id="GO:0005886">
    <property type="term" value="C:plasma membrane"/>
    <property type="evidence" value="ECO:0007669"/>
    <property type="project" value="TreeGrafter"/>
</dbReference>
<keyword evidence="15" id="KW-1185">Reference proteome</keyword>
<comment type="pathway">
    <text evidence="1 11">Glycerolipid metabolism; triacylglycerol biosynthesis.</text>
</comment>
<dbReference type="EC" id="2.3.1.20" evidence="4 11"/>
<dbReference type="AlphaFoldDB" id="G7GLY9"/>
<dbReference type="GO" id="GO:0019432">
    <property type="term" value="P:triglyceride biosynthetic process"/>
    <property type="evidence" value="ECO:0007669"/>
    <property type="project" value="UniProtKB-UniPathway"/>
</dbReference>
<accession>G7GLY9</accession>
<keyword evidence="6 11" id="KW-0808">Transferase</keyword>
<dbReference type="GO" id="GO:0004144">
    <property type="term" value="F:diacylglycerol O-acyltransferase activity"/>
    <property type="evidence" value="ECO:0007669"/>
    <property type="project" value="UniProtKB-EC"/>
</dbReference>
<proteinExistence type="inferred from homology"/>
<dbReference type="Gene3D" id="3.30.559.10">
    <property type="entry name" value="Chloramphenicol acetyltransferase-like domain"/>
    <property type="match status" value="1"/>
</dbReference>
<dbReference type="EMBL" id="BAED01000020">
    <property type="protein sequence ID" value="GAB04614.1"/>
    <property type="molecule type" value="Genomic_DNA"/>
</dbReference>
<feature type="domain" description="O-acyltransferase WSD1 C-terminal" evidence="13">
    <location>
        <begin position="318"/>
        <end position="459"/>
    </location>
</feature>
<evidence type="ECO:0000259" key="12">
    <source>
        <dbReference type="Pfam" id="PF03007"/>
    </source>
</evidence>
<evidence type="ECO:0000256" key="11">
    <source>
        <dbReference type="RuleBase" id="RU361241"/>
    </source>
</evidence>
<feature type="domain" description="O-acyltransferase WSD1-like N-terminal" evidence="12">
    <location>
        <begin position="1"/>
        <end position="275"/>
    </location>
</feature>
<organism evidence="14 15">
    <name type="scientific">Gordonia amarae NBRC 15530</name>
    <dbReference type="NCBI Taxonomy" id="1075090"/>
    <lineage>
        <taxon>Bacteria</taxon>
        <taxon>Bacillati</taxon>
        <taxon>Actinomycetota</taxon>
        <taxon>Actinomycetes</taxon>
        <taxon>Mycobacteriales</taxon>
        <taxon>Gordoniaceae</taxon>
        <taxon>Gordonia</taxon>
    </lineage>
</organism>